<feature type="binding site" evidence="9">
    <location>
        <position position="335"/>
    </location>
    <ligand>
        <name>Zn(2+)</name>
        <dbReference type="ChEBI" id="CHEBI:29105"/>
        <note>catalytic</note>
    </ligand>
</feature>
<dbReference type="GO" id="GO:0008270">
    <property type="term" value="F:zinc ion binding"/>
    <property type="evidence" value="ECO:0007669"/>
    <property type="project" value="UniProtKB-UniRule"/>
</dbReference>
<comment type="caution">
    <text evidence="15">The sequence shown here is derived from an EMBL/GenBank/DDBJ whole genome shotgun (WGS) entry which is preliminary data.</text>
</comment>
<dbReference type="InterPro" id="IPR045357">
    <property type="entry name" value="Aminopeptidase_N-like_N"/>
</dbReference>
<feature type="domain" description="Aminopeptidase N-like N-terminal" evidence="14">
    <location>
        <begin position="18"/>
        <end position="223"/>
    </location>
</feature>
<comment type="similarity">
    <text evidence="1 11">Belongs to the peptidase M1 family.</text>
</comment>
<dbReference type="PANTHER" id="PTHR11533">
    <property type="entry name" value="PROTEASE M1 ZINC METALLOPROTEASE"/>
    <property type="match status" value="1"/>
</dbReference>
<dbReference type="EC" id="3.4.11.-" evidence="11"/>
<evidence type="ECO:0000256" key="1">
    <source>
        <dbReference type="ARBA" id="ARBA00010136"/>
    </source>
</evidence>
<dbReference type="AlphaFoldDB" id="A0A2G8SJW0"/>
<dbReference type="InterPro" id="IPR027268">
    <property type="entry name" value="Peptidase_M4/M1_CTD_sf"/>
</dbReference>
<keyword evidence="6 9" id="KW-0862">Zinc</keyword>
<evidence type="ECO:0000256" key="6">
    <source>
        <dbReference type="ARBA" id="ARBA00022833"/>
    </source>
</evidence>
<evidence type="ECO:0000256" key="11">
    <source>
        <dbReference type="RuleBase" id="RU364040"/>
    </source>
</evidence>
<evidence type="ECO:0000313" key="16">
    <source>
        <dbReference type="Proteomes" id="UP000230002"/>
    </source>
</evidence>
<dbReference type="PRINTS" id="PR00756">
    <property type="entry name" value="ALADIPTASE"/>
</dbReference>
<dbReference type="EMBL" id="AYKW01000006">
    <property type="protein sequence ID" value="PIL34052.1"/>
    <property type="molecule type" value="Genomic_DNA"/>
</dbReference>
<dbReference type="SUPFAM" id="SSF55486">
    <property type="entry name" value="Metalloproteases ('zincins'), catalytic domain"/>
    <property type="match status" value="1"/>
</dbReference>
<keyword evidence="2 11" id="KW-0031">Aminopeptidase</keyword>
<evidence type="ECO:0000313" key="15">
    <source>
        <dbReference type="EMBL" id="PIL34052.1"/>
    </source>
</evidence>
<dbReference type="PANTHER" id="PTHR11533:SF174">
    <property type="entry name" value="PUROMYCIN-SENSITIVE AMINOPEPTIDASE-RELATED"/>
    <property type="match status" value="1"/>
</dbReference>
<feature type="active site" description="Proton acceptor" evidence="8">
    <location>
        <position position="336"/>
    </location>
</feature>
<dbReference type="Gene3D" id="1.25.50.20">
    <property type="match status" value="1"/>
</dbReference>
<dbReference type="InterPro" id="IPR001930">
    <property type="entry name" value="Peptidase_M1"/>
</dbReference>
<dbReference type="Gene3D" id="1.10.390.10">
    <property type="entry name" value="Neutral Protease Domain 2"/>
    <property type="match status" value="1"/>
</dbReference>
<feature type="domain" description="Peptidase M1 membrane alanine aminopeptidase" evidence="12">
    <location>
        <begin position="263"/>
        <end position="492"/>
    </location>
</feature>
<dbReference type="InterPro" id="IPR042097">
    <property type="entry name" value="Aminopeptidase_N-like_N_sf"/>
</dbReference>
<dbReference type="Pfam" id="PF17900">
    <property type="entry name" value="Peptidase_M1_N"/>
    <property type="match status" value="1"/>
</dbReference>
<dbReference type="CDD" id="cd09601">
    <property type="entry name" value="M1_APN-Q_like"/>
    <property type="match status" value="1"/>
</dbReference>
<evidence type="ECO:0000256" key="8">
    <source>
        <dbReference type="PIRSR" id="PIRSR634016-1"/>
    </source>
</evidence>
<feature type="binding site" evidence="9">
    <location>
        <position position="358"/>
    </location>
    <ligand>
        <name>Zn(2+)</name>
        <dbReference type="ChEBI" id="CHEBI:29105"/>
        <note>catalytic</note>
    </ligand>
</feature>
<evidence type="ECO:0000259" key="13">
    <source>
        <dbReference type="Pfam" id="PF11838"/>
    </source>
</evidence>
<feature type="binding site" evidence="9">
    <location>
        <position position="339"/>
    </location>
    <ligand>
        <name>Zn(2+)</name>
        <dbReference type="ChEBI" id="CHEBI:29105"/>
        <note>catalytic</note>
    </ligand>
</feature>
<protein>
    <recommendedName>
        <fullName evidence="11">Aminopeptidase</fullName>
        <ecNumber evidence="11">3.4.11.-</ecNumber>
    </recommendedName>
</protein>
<dbReference type="Pfam" id="PF11838">
    <property type="entry name" value="ERAP1_C"/>
    <property type="match status" value="1"/>
</dbReference>
<comment type="cofactor">
    <cofactor evidence="9 11">
        <name>Zn(2+)</name>
        <dbReference type="ChEBI" id="CHEBI:29105"/>
    </cofactor>
    <text evidence="9 11">Binds 1 zinc ion per subunit.</text>
</comment>
<evidence type="ECO:0000256" key="9">
    <source>
        <dbReference type="PIRSR" id="PIRSR634016-3"/>
    </source>
</evidence>
<dbReference type="GO" id="GO:0005615">
    <property type="term" value="C:extracellular space"/>
    <property type="evidence" value="ECO:0007669"/>
    <property type="project" value="TreeGrafter"/>
</dbReference>
<dbReference type="GO" id="GO:0070006">
    <property type="term" value="F:metalloaminopeptidase activity"/>
    <property type="evidence" value="ECO:0007669"/>
    <property type="project" value="TreeGrafter"/>
</dbReference>
<dbReference type="Proteomes" id="UP000230002">
    <property type="component" value="Unassembled WGS sequence"/>
</dbReference>
<dbReference type="Gene3D" id="2.60.40.1730">
    <property type="entry name" value="tricorn interacting facor f3 domain"/>
    <property type="match status" value="1"/>
</dbReference>
<dbReference type="OrthoDB" id="10031169at2759"/>
<feature type="site" description="Transition state stabilizer" evidence="10">
    <location>
        <position position="433"/>
    </location>
</feature>
<proteinExistence type="inferred from homology"/>
<dbReference type="STRING" id="1077348.A0A2G8SJW0"/>
<keyword evidence="5 11" id="KW-0378">Hydrolase</keyword>
<keyword evidence="16" id="KW-1185">Reference proteome</keyword>
<dbReference type="GO" id="GO:0016020">
    <property type="term" value="C:membrane"/>
    <property type="evidence" value="ECO:0007669"/>
    <property type="project" value="TreeGrafter"/>
</dbReference>
<evidence type="ECO:0000256" key="7">
    <source>
        <dbReference type="ARBA" id="ARBA00023049"/>
    </source>
</evidence>
<accession>A0A2G8SJW0</accession>
<dbReference type="InterPro" id="IPR014782">
    <property type="entry name" value="Peptidase_M1_dom"/>
</dbReference>
<sequence length="910" mass="102568">MPEGMAPQETYRLPKDVVPEHYDLKIWTDLEDLVFSGIVEVSLRVSTDTSKIVLNSLALDLSDVYVSSETLQNTQKPSSIDFDDTNQRVLFTFPTTLPADSKARLSIAFKASINTQLMGYYKSTGGNDVKTVYALTQFQPTAARRAFPCWDEPGFKATFAITMISRKDTVNISNMPIASEEPYTPDSQLEQGSWTAKKFASLAEPSQWKITKFETTPPMSSYIIAYANGPFEFLESSYTSTLSGKVRPLRFYGTAEAVPYAQFALDTMVKIMPIYEQMFDIEFPLPKLDLFGADDFDLGGMENWGLIICRTQYLLHDPTTNDIQNKQSIASMVGHEVAHMWFGDITTMEWWDNLYLNEGFATLNGNGLTSSLHETMALKGVSRVWPEWKADAEFLGSSFFRARQLDAKLSSHPVEVECPDADSILQIFDALSYAKAASVLRMLSSHVGEDLFLKGVSTYLKKHLYKNAVTKDLWEGIQGSTGLDIPKIMDSWIKQMGYPVLTVTEKEDGIHIRQDRFLETGPPADKDNATVWTIPLSILTTGEDGKPVVQKHIFDTREKFFPLDTSKPFKLNADTTGFYAVRYSAQRLVKLGQTAAAPDSPFSLSDRIGLVWDAFALAKAGYAPVSSAFGLISMLRDEKEYFVWDTIASNLAEIASTWYENPEVVELLDAFRRDLFVPVVERLGLSFAPTDSPNDHQLRTLATEQAAIAEDAKVVEELKSWYAYFVETGDDVKIHSELQGITYRIGVQEGGRPEWELAQKVSSTPRSPSQVVASLTALGASKDLGLAEETFQYARTEVRDQDIHRCLFGLQRNPRTRRFLAERVKFYFDELEKRYAGTFNFKRFIEISFQSLSSEEDYEATAAFFKGRDTSAYDQALNQSLDNIKTRAAWVERSTKELKTWLEQRTVIES</sequence>
<keyword evidence="4 9" id="KW-0479">Metal-binding</keyword>
<evidence type="ECO:0000256" key="4">
    <source>
        <dbReference type="ARBA" id="ARBA00022723"/>
    </source>
</evidence>
<dbReference type="Pfam" id="PF01433">
    <property type="entry name" value="Peptidase_M1"/>
    <property type="match status" value="1"/>
</dbReference>
<dbReference type="GO" id="GO:0006508">
    <property type="term" value="P:proteolysis"/>
    <property type="evidence" value="ECO:0007669"/>
    <property type="project" value="UniProtKB-KW"/>
</dbReference>
<evidence type="ECO:0000256" key="10">
    <source>
        <dbReference type="PIRSR" id="PIRSR634016-4"/>
    </source>
</evidence>
<organism evidence="15 16">
    <name type="scientific">Ganoderma sinense ZZ0214-1</name>
    <dbReference type="NCBI Taxonomy" id="1077348"/>
    <lineage>
        <taxon>Eukaryota</taxon>
        <taxon>Fungi</taxon>
        <taxon>Dikarya</taxon>
        <taxon>Basidiomycota</taxon>
        <taxon>Agaricomycotina</taxon>
        <taxon>Agaricomycetes</taxon>
        <taxon>Polyporales</taxon>
        <taxon>Polyporaceae</taxon>
        <taxon>Ganoderma</taxon>
    </lineage>
</organism>
<evidence type="ECO:0000259" key="14">
    <source>
        <dbReference type="Pfam" id="PF17900"/>
    </source>
</evidence>
<dbReference type="InterPro" id="IPR024571">
    <property type="entry name" value="ERAP1-like_C_dom"/>
</dbReference>
<evidence type="ECO:0000256" key="5">
    <source>
        <dbReference type="ARBA" id="ARBA00022801"/>
    </source>
</evidence>
<feature type="domain" description="ERAP1-like C-terminal" evidence="13">
    <location>
        <begin position="569"/>
        <end position="885"/>
    </location>
</feature>
<keyword evidence="3 11" id="KW-0645">Protease</keyword>
<reference evidence="15 16" key="1">
    <citation type="journal article" date="2015" name="Sci. Rep.">
        <title>Chromosome-level genome map provides insights into diverse defense mechanisms in the medicinal fungus Ganoderma sinense.</title>
        <authorList>
            <person name="Zhu Y."/>
            <person name="Xu J."/>
            <person name="Sun C."/>
            <person name="Zhou S."/>
            <person name="Xu H."/>
            <person name="Nelson D.R."/>
            <person name="Qian J."/>
            <person name="Song J."/>
            <person name="Luo H."/>
            <person name="Xiang L."/>
            <person name="Li Y."/>
            <person name="Xu Z."/>
            <person name="Ji A."/>
            <person name="Wang L."/>
            <person name="Lu S."/>
            <person name="Hayward A."/>
            <person name="Sun W."/>
            <person name="Li X."/>
            <person name="Schwartz D.C."/>
            <person name="Wang Y."/>
            <person name="Chen S."/>
        </authorList>
    </citation>
    <scope>NUCLEOTIDE SEQUENCE [LARGE SCALE GENOMIC DNA]</scope>
    <source>
        <strain evidence="15 16">ZZ0214-1</strain>
    </source>
</reference>
<dbReference type="Gene3D" id="2.60.40.1910">
    <property type="match status" value="1"/>
</dbReference>
<dbReference type="SUPFAM" id="SSF63737">
    <property type="entry name" value="Leukotriene A4 hydrolase N-terminal domain"/>
    <property type="match status" value="1"/>
</dbReference>
<name>A0A2G8SJW0_9APHY</name>
<gene>
    <name evidence="15" type="ORF">GSI_03761</name>
</gene>
<dbReference type="FunFam" id="1.10.390.10:FF:000006">
    <property type="entry name" value="Puromycin-sensitive aminopeptidase"/>
    <property type="match status" value="1"/>
</dbReference>
<evidence type="ECO:0000256" key="2">
    <source>
        <dbReference type="ARBA" id="ARBA00022438"/>
    </source>
</evidence>
<dbReference type="InterPro" id="IPR050344">
    <property type="entry name" value="Peptidase_M1_aminopeptidases"/>
</dbReference>
<dbReference type="GO" id="GO:0005737">
    <property type="term" value="C:cytoplasm"/>
    <property type="evidence" value="ECO:0007669"/>
    <property type="project" value="TreeGrafter"/>
</dbReference>
<keyword evidence="7 11" id="KW-0482">Metalloprotease</keyword>
<dbReference type="InterPro" id="IPR034016">
    <property type="entry name" value="M1_APN-typ"/>
</dbReference>
<evidence type="ECO:0000256" key="3">
    <source>
        <dbReference type="ARBA" id="ARBA00022670"/>
    </source>
</evidence>
<evidence type="ECO:0000259" key="12">
    <source>
        <dbReference type="Pfam" id="PF01433"/>
    </source>
</evidence>
<dbReference type="GO" id="GO:0042277">
    <property type="term" value="F:peptide binding"/>
    <property type="evidence" value="ECO:0007669"/>
    <property type="project" value="TreeGrafter"/>
</dbReference>
<dbReference type="GO" id="GO:0043171">
    <property type="term" value="P:peptide catabolic process"/>
    <property type="evidence" value="ECO:0007669"/>
    <property type="project" value="TreeGrafter"/>
</dbReference>